<evidence type="ECO:0000313" key="6">
    <source>
        <dbReference type="EMBL" id="KAL2863306.1"/>
    </source>
</evidence>
<comment type="caution">
    <text evidence="6">The sequence shown here is derived from an EMBL/GenBank/DDBJ whole genome shotgun (WGS) entry which is preliminary data.</text>
</comment>
<organism evidence="6 7">
    <name type="scientific">Aspergillus lucknowensis</name>
    <dbReference type="NCBI Taxonomy" id="176173"/>
    <lineage>
        <taxon>Eukaryota</taxon>
        <taxon>Fungi</taxon>
        <taxon>Dikarya</taxon>
        <taxon>Ascomycota</taxon>
        <taxon>Pezizomycotina</taxon>
        <taxon>Eurotiomycetes</taxon>
        <taxon>Eurotiomycetidae</taxon>
        <taxon>Eurotiales</taxon>
        <taxon>Aspergillaceae</taxon>
        <taxon>Aspergillus</taxon>
        <taxon>Aspergillus subgen. Nidulantes</taxon>
    </lineage>
</organism>
<evidence type="ECO:0000259" key="5">
    <source>
        <dbReference type="Pfam" id="PF06094"/>
    </source>
</evidence>
<accession>A0ABR4LFS6</accession>
<evidence type="ECO:0000256" key="3">
    <source>
        <dbReference type="ARBA" id="ARBA00030602"/>
    </source>
</evidence>
<feature type="domain" description="Gamma-glutamylcyclotransferase AIG2-like" evidence="5">
    <location>
        <begin position="6"/>
        <end position="70"/>
    </location>
</feature>
<dbReference type="Proteomes" id="UP001610432">
    <property type="component" value="Unassembled WGS sequence"/>
</dbReference>
<name>A0ABR4LFS6_9EURO</name>
<dbReference type="PANTHER" id="PTHR31544">
    <property type="entry name" value="AIG2-LIKE PROTEIN D"/>
    <property type="match status" value="1"/>
</dbReference>
<keyword evidence="2" id="KW-0808">Transferase</keyword>
<dbReference type="CDD" id="cd06661">
    <property type="entry name" value="GGCT_like"/>
    <property type="match status" value="1"/>
</dbReference>
<gene>
    <name evidence="6" type="ORF">BJX67DRAFT_364017</name>
</gene>
<evidence type="ECO:0000256" key="2">
    <source>
        <dbReference type="ARBA" id="ARBA00022679"/>
    </source>
</evidence>
<feature type="region of interest" description="Disordered" evidence="4">
    <location>
        <begin position="64"/>
        <end position="93"/>
    </location>
</feature>
<dbReference type="GeneID" id="98145215"/>
<evidence type="ECO:0000313" key="7">
    <source>
        <dbReference type="Proteomes" id="UP001610432"/>
    </source>
</evidence>
<feature type="compositionally biased region" description="Polar residues" evidence="4">
    <location>
        <begin position="66"/>
        <end position="77"/>
    </location>
</feature>
<reference evidence="6 7" key="1">
    <citation type="submission" date="2024-07" db="EMBL/GenBank/DDBJ databases">
        <title>Section-level genome sequencing and comparative genomics of Aspergillus sections Usti and Cavernicolus.</title>
        <authorList>
            <consortium name="Lawrence Berkeley National Laboratory"/>
            <person name="Nybo J.L."/>
            <person name="Vesth T.C."/>
            <person name="Theobald S."/>
            <person name="Frisvad J.C."/>
            <person name="Larsen T.O."/>
            <person name="Kjaerboelling I."/>
            <person name="Rothschild-Mancinelli K."/>
            <person name="Lyhne E.K."/>
            <person name="Kogle M.E."/>
            <person name="Barry K."/>
            <person name="Clum A."/>
            <person name="Na H."/>
            <person name="Ledsgaard L."/>
            <person name="Lin J."/>
            <person name="Lipzen A."/>
            <person name="Kuo A."/>
            <person name="Riley R."/>
            <person name="Mondo S."/>
            <person name="Labutti K."/>
            <person name="Haridas S."/>
            <person name="Pangalinan J."/>
            <person name="Salamov A.A."/>
            <person name="Simmons B.A."/>
            <person name="Magnuson J.K."/>
            <person name="Chen J."/>
            <person name="Drula E."/>
            <person name="Henrissat B."/>
            <person name="Wiebenga A."/>
            <person name="Lubbers R.J."/>
            <person name="Gomes A.C."/>
            <person name="Macurrencykelacurrency M.R."/>
            <person name="Stajich J."/>
            <person name="Grigoriev I.V."/>
            <person name="Mortensen U.H."/>
            <person name="De Vries R.P."/>
            <person name="Baker S.E."/>
            <person name="Andersen M.R."/>
        </authorList>
    </citation>
    <scope>NUCLEOTIDE SEQUENCE [LARGE SCALE GENOMIC DNA]</scope>
    <source>
        <strain evidence="6 7">CBS 449.75</strain>
    </source>
</reference>
<dbReference type="Gene3D" id="3.10.490.10">
    <property type="entry name" value="Gamma-glutamyl cyclotransferase-like"/>
    <property type="match status" value="1"/>
</dbReference>
<dbReference type="EMBL" id="JBFXLQ010000053">
    <property type="protein sequence ID" value="KAL2863306.1"/>
    <property type="molecule type" value="Genomic_DNA"/>
</dbReference>
<evidence type="ECO:0000256" key="1">
    <source>
        <dbReference type="ARBA" id="ARBA00008861"/>
    </source>
</evidence>
<dbReference type="InterPro" id="IPR013024">
    <property type="entry name" value="GGCT-like"/>
</dbReference>
<dbReference type="InterPro" id="IPR036568">
    <property type="entry name" value="GGCT-like_sf"/>
</dbReference>
<dbReference type="InterPro" id="IPR045038">
    <property type="entry name" value="AIG2-like"/>
</dbReference>
<dbReference type="Pfam" id="PF06094">
    <property type="entry name" value="GGACT"/>
    <property type="match status" value="1"/>
</dbReference>
<comment type="similarity">
    <text evidence="1">Belongs to the gamma-glutamylcyclotransferase family.</text>
</comment>
<sequence>MGENTLFFYGTLLAPEMLHRVIHGSATPEKWQKDLLHFRPAVLHGYRRHRVRYADYPGIIPVPTSEDVSGPTTTNTAAGARKTSPGSSGSVLGTVVSGLTDGDVRRLDIYEGDEYSREKVQVRILKDALGGGNGSGSGVDDPERHLKDVLEAVGKEFTDEGEEVEAETYVWISEWSRLQDQEWDFEAFKKDKMKWWLTADERDW</sequence>
<proteinExistence type="inferred from homology"/>
<dbReference type="InterPro" id="IPR009288">
    <property type="entry name" value="AIG2-like_dom"/>
</dbReference>
<dbReference type="RefSeq" id="XP_070882285.1">
    <property type="nucleotide sequence ID" value="XM_071030143.1"/>
</dbReference>
<dbReference type="PANTHER" id="PTHR31544:SF2">
    <property type="entry name" value="AIG2-LIKE PROTEIN D"/>
    <property type="match status" value="1"/>
</dbReference>
<evidence type="ECO:0000256" key="4">
    <source>
        <dbReference type="SAM" id="MobiDB-lite"/>
    </source>
</evidence>
<dbReference type="SUPFAM" id="SSF110857">
    <property type="entry name" value="Gamma-glutamyl cyclotransferase-like"/>
    <property type="match status" value="1"/>
</dbReference>
<keyword evidence="7" id="KW-1185">Reference proteome</keyword>
<protein>
    <recommendedName>
        <fullName evidence="3">Putative gamma-glutamylcyclotransferase</fullName>
    </recommendedName>
</protein>